<evidence type="ECO:0000256" key="2">
    <source>
        <dbReference type="ARBA" id="ARBA00022679"/>
    </source>
</evidence>
<evidence type="ECO:0000256" key="6">
    <source>
        <dbReference type="ARBA" id="ARBA00047615"/>
    </source>
</evidence>
<dbReference type="GO" id="GO:0005737">
    <property type="term" value="C:cytoplasm"/>
    <property type="evidence" value="ECO:0007669"/>
    <property type="project" value="UniProtKB-SubCell"/>
</dbReference>
<dbReference type="SUPFAM" id="SSF52540">
    <property type="entry name" value="P-loop containing nucleoside triphosphate hydrolases"/>
    <property type="match status" value="1"/>
</dbReference>
<dbReference type="OrthoDB" id="9807434at2"/>
<organism evidence="10 11">
    <name type="scientific">Candidatus Pantoea edessiphila</name>
    <dbReference type="NCBI Taxonomy" id="2044610"/>
    <lineage>
        <taxon>Bacteria</taxon>
        <taxon>Pseudomonadati</taxon>
        <taxon>Pseudomonadota</taxon>
        <taxon>Gammaproteobacteria</taxon>
        <taxon>Enterobacterales</taxon>
        <taxon>Erwiniaceae</taxon>
        <taxon>Pantoea</taxon>
    </lineage>
</organism>
<gene>
    <name evidence="8" type="primary">cmk</name>
    <name evidence="10" type="ORF">CRV12_00370</name>
</gene>
<dbReference type="GO" id="GO:0005524">
    <property type="term" value="F:ATP binding"/>
    <property type="evidence" value="ECO:0007669"/>
    <property type="project" value="UniProtKB-UniRule"/>
</dbReference>
<comment type="catalytic activity">
    <reaction evidence="6 8">
        <text>dCMP + ATP = dCDP + ADP</text>
        <dbReference type="Rhea" id="RHEA:25094"/>
        <dbReference type="ChEBI" id="CHEBI:30616"/>
        <dbReference type="ChEBI" id="CHEBI:57566"/>
        <dbReference type="ChEBI" id="CHEBI:58593"/>
        <dbReference type="ChEBI" id="CHEBI:456216"/>
        <dbReference type="EC" id="2.7.4.25"/>
    </reaction>
</comment>
<dbReference type="RefSeq" id="WP_136130695.1">
    <property type="nucleotide sequence ID" value="NZ_PDKT01000001.1"/>
</dbReference>
<proteinExistence type="inferred from homology"/>
<dbReference type="GO" id="GO:0036431">
    <property type="term" value="F:dCMP kinase activity"/>
    <property type="evidence" value="ECO:0007669"/>
    <property type="project" value="InterPro"/>
</dbReference>
<dbReference type="HAMAP" id="MF_00238">
    <property type="entry name" value="Cytidyl_kinase_type1"/>
    <property type="match status" value="1"/>
</dbReference>
<keyword evidence="8" id="KW-0963">Cytoplasm</keyword>
<evidence type="ECO:0000259" key="9">
    <source>
        <dbReference type="Pfam" id="PF02224"/>
    </source>
</evidence>
<dbReference type="GO" id="GO:0006220">
    <property type="term" value="P:pyrimidine nucleotide metabolic process"/>
    <property type="evidence" value="ECO:0007669"/>
    <property type="project" value="UniProtKB-UniRule"/>
</dbReference>
<dbReference type="GO" id="GO:0036430">
    <property type="term" value="F:CMP kinase activity"/>
    <property type="evidence" value="ECO:0007669"/>
    <property type="project" value="RHEA"/>
</dbReference>
<dbReference type="NCBIfam" id="TIGR00017">
    <property type="entry name" value="cmk"/>
    <property type="match status" value="1"/>
</dbReference>
<keyword evidence="3 8" id="KW-0547">Nucleotide-binding</keyword>
<evidence type="ECO:0000256" key="1">
    <source>
        <dbReference type="ARBA" id="ARBA00009427"/>
    </source>
</evidence>
<feature type="binding site" evidence="8">
    <location>
        <begin position="12"/>
        <end position="20"/>
    </location>
    <ligand>
        <name>ATP</name>
        <dbReference type="ChEBI" id="CHEBI:30616"/>
    </ligand>
</feature>
<evidence type="ECO:0000256" key="7">
    <source>
        <dbReference type="ARBA" id="ARBA00048478"/>
    </source>
</evidence>
<dbReference type="Proteomes" id="UP000296153">
    <property type="component" value="Unassembled WGS sequence"/>
</dbReference>
<keyword evidence="4 8" id="KW-0418">Kinase</keyword>
<reference evidence="10 11" key="1">
    <citation type="journal article" date="2018" name="Genome Biol. Evol.">
        <title>Cladogenesis and Genomic Streamlining in Extracellular Endosymbionts of Tropical Stink Bugs.</title>
        <authorList>
            <person name="Otero-Bravo A."/>
            <person name="Goffredi S."/>
            <person name="Sabree Z.L."/>
        </authorList>
    </citation>
    <scope>NUCLEOTIDE SEQUENCE [LARGE SCALE GENOMIC DNA]</scope>
    <source>
        <strain evidence="10 11">SoEE</strain>
    </source>
</reference>
<dbReference type="InterPro" id="IPR003136">
    <property type="entry name" value="Cytidylate_kin"/>
</dbReference>
<protein>
    <recommendedName>
        <fullName evidence="8">Cytidylate kinase</fullName>
        <shortName evidence="8">CK</shortName>
        <ecNumber evidence="8">2.7.4.25</ecNumber>
    </recommendedName>
    <alternativeName>
        <fullName evidence="8">Cytidine monophosphate kinase</fullName>
        <shortName evidence="8">CMP kinase</shortName>
    </alternativeName>
</protein>
<dbReference type="InterPro" id="IPR011994">
    <property type="entry name" value="Cytidylate_kinase_dom"/>
</dbReference>
<evidence type="ECO:0000256" key="4">
    <source>
        <dbReference type="ARBA" id="ARBA00022777"/>
    </source>
</evidence>
<comment type="subcellular location">
    <subcellularLocation>
        <location evidence="8">Cytoplasm</location>
    </subcellularLocation>
</comment>
<keyword evidence="5 8" id="KW-0067">ATP-binding</keyword>
<evidence type="ECO:0000313" key="11">
    <source>
        <dbReference type="Proteomes" id="UP000296153"/>
    </source>
</evidence>
<evidence type="ECO:0000256" key="3">
    <source>
        <dbReference type="ARBA" id="ARBA00022741"/>
    </source>
</evidence>
<dbReference type="EC" id="2.7.4.25" evidence="8"/>
<feature type="domain" description="Cytidylate kinase" evidence="9">
    <location>
        <begin position="8"/>
        <end position="222"/>
    </location>
</feature>
<dbReference type="Gene3D" id="3.40.50.300">
    <property type="entry name" value="P-loop containing nucleotide triphosphate hydrolases"/>
    <property type="match status" value="1"/>
</dbReference>
<comment type="caution">
    <text evidence="10">The sequence shown here is derived from an EMBL/GenBank/DDBJ whole genome shotgun (WGS) entry which is preliminary data.</text>
</comment>
<dbReference type="CDD" id="cd02020">
    <property type="entry name" value="CMPK"/>
    <property type="match status" value="1"/>
</dbReference>
<name>A0A2P5T0I0_9GAMM</name>
<evidence type="ECO:0000256" key="5">
    <source>
        <dbReference type="ARBA" id="ARBA00022840"/>
    </source>
</evidence>
<comment type="similarity">
    <text evidence="1 8">Belongs to the cytidylate kinase family. Type 1 subfamily.</text>
</comment>
<keyword evidence="2 8" id="KW-0808">Transferase</keyword>
<evidence type="ECO:0000256" key="8">
    <source>
        <dbReference type="HAMAP-Rule" id="MF_00238"/>
    </source>
</evidence>
<dbReference type="AlphaFoldDB" id="A0A2P5T0I0"/>
<sequence length="231" mass="26725">MMVITPIITIDGPSGVGKSALCKNIGRLLKWNILNSGDIYRTLALFYSNHNIDILKSEKSLFQKLSNFDIKFFHEKNKIKVLLNSIDVTDKIREEKISKISSIIAESPIIRNFLLEKQRCFVKKPGLVADGRDMGTVVFPYAPLKIFLNSSLEERTRRRKLQLKKIGFNVKFEFLLNEMKKRDERDYNRKISPLLPASDALIINSEKISLNQVTEKILQHVQEKLFNNFIQ</sequence>
<dbReference type="Pfam" id="PF02224">
    <property type="entry name" value="Cytidylate_kin"/>
    <property type="match status" value="1"/>
</dbReference>
<accession>A0A2P5T0I0</accession>
<dbReference type="EMBL" id="PDKT01000001">
    <property type="protein sequence ID" value="PPI88085.1"/>
    <property type="molecule type" value="Genomic_DNA"/>
</dbReference>
<comment type="catalytic activity">
    <reaction evidence="7 8">
        <text>CMP + ATP = CDP + ADP</text>
        <dbReference type="Rhea" id="RHEA:11600"/>
        <dbReference type="ChEBI" id="CHEBI:30616"/>
        <dbReference type="ChEBI" id="CHEBI:58069"/>
        <dbReference type="ChEBI" id="CHEBI:60377"/>
        <dbReference type="ChEBI" id="CHEBI:456216"/>
        <dbReference type="EC" id="2.7.4.25"/>
    </reaction>
</comment>
<evidence type="ECO:0000313" key="10">
    <source>
        <dbReference type="EMBL" id="PPI88085.1"/>
    </source>
</evidence>
<dbReference type="InterPro" id="IPR027417">
    <property type="entry name" value="P-loop_NTPase"/>
</dbReference>